<evidence type="ECO:0000256" key="3">
    <source>
        <dbReference type="ARBA" id="ARBA00023015"/>
    </source>
</evidence>
<accession>A0AA50KP85</accession>
<dbReference type="PANTHER" id="PTHR30204">
    <property type="entry name" value="REDOX-CYCLING DRUG-SENSING TRANSCRIPTIONAL ACTIVATOR SOXR"/>
    <property type="match status" value="1"/>
</dbReference>
<evidence type="ECO:0000256" key="4">
    <source>
        <dbReference type="ARBA" id="ARBA00023125"/>
    </source>
</evidence>
<dbReference type="EMBL" id="CP118224">
    <property type="protein sequence ID" value="WMC10550.1"/>
    <property type="molecule type" value="Genomic_DNA"/>
</dbReference>
<gene>
    <name evidence="7" type="primary">cueR</name>
    <name evidence="7" type="ORF">PU634_15980</name>
</gene>
<dbReference type="SMART" id="SM00422">
    <property type="entry name" value="HTH_MERR"/>
    <property type="match status" value="1"/>
</dbReference>
<sequence length="137" mass="15298">MNISKVAELTGLTAKTLRYYEAIGLIPSPERGENGYRSYGNALVRRIRFVKNAREAGFNLDECRELLALHDNECRTSAEVKALTLTKIGDLEQRIAHMQNLLQGLRRLADQCHGDGKPECPIMEALDGSLLARSVKE</sequence>
<dbReference type="NCBIfam" id="TIGR02044">
    <property type="entry name" value="CueR"/>
    <property type="match status" value="1"/>
</dbReference>
<dbReference type="InterPro" id="IPR047057">
    <property type="entry name" value="MerR_fam"/>
</dbReference>
<dbReference type="Gene3D" id="1.10.1660.10">
    <property type="match status" value="1"/>
</dbReference>
<dbReference type="PROSITE" id="PS00552">
    <property type="entry name" value="HTH_MERR_1"/>
    <property type="match status" value="1"/>
</dbReference>
<dbReference type="PANTHER" id="PTHR30204:SF94">
    <property type="entry name" value="HEAVY METAL-DEPENDENT TRANSCRIPTIONAL REGULATOR HI_0293-RELATED"/>
    <property type="match status" value="1"/>
</dbReference>
<dbReference type="Proteomes" id="UP001223802">
    <property type="component" value="Chromosome"/>
</dbReference>
<keyword evidence="4" id="KW-0238">DNA-binding</keyword>
<proteinExistence type="predicted"/>
<evidence type="ECO:0000256" key="1">
    <source>
        <dbReference type="ARBA" id="ARBA00004496"/>
    </source>
</evidence>
<dbReference type="InterPro" id="IPR009061">
    <property type="entry name" value="DNA-bd_dom_put_sf"/>
</dbReference>
<evidence type="ECO:0000313" key="7">
    <source>
        <dbReference type="EMBL" id="WMC10550.1"/>
    </source>
</evidence>
<keyword evidence="8" id="KW-1185">Reference proteome</keyword>
<evidence type="ECO:0000256" key="2">
    <source>
        <dbReference type="ARBA" id="ARBA00022490"/>
    </source>
</evidence>
<dbReference type="GO" id="GO:0005507">
    <property type="term" value="F:copper ion binding"/>
    <property type="evidence" value="ECO:0007669"/>
    <property type="project" value="InterPro"/>
</dbReference>
<feature type="domain" description="HTH merR-type" evidence="6">
    <location>
        <begin position="1"/>
        <end position="69"/>
    </location>
</feature>
<name>A0AA50KP85_9GAMM</name>
<dbReference type="GO" id="GO:0003700">
    <property type="term" value="F:DNA-binding transcription factor activity"/>
    <property type="evidence" value="ECO:0007669"/>
    <property type="project" value="InterPro"/>
</dbReference>
<evidence type="ECO:0000259" key="6">
    <source>
        <dbReference type="PROSITE" id="PS50937"/>
    </source>
</evidence>
<reference evidence="7 8" key="1">
    <citation type="submission" date="2023-02" db="EMBL/GenBank/DDBJ databases">
        <title>Complete genome sequence of a novel bacterium Oceanimonas sp. NTOU-MSR1 isolated from marine coast sediment.</title>
        <authorList>
            <person name="Yang H.-T."/>
            <person name="Chen Y.-L."/>
            <person name="Ho Y.-N."/>
        </authorList>
    </citation>
    <scope>NUCLEOTIDE SEQUENCE [LARGE SCALE GENOMIC DNA]</scope>
    <source>
        <strain evidence="7 8">NTOU-MSR1</strain>
    </source>
</reference>
<comment type="subcellular location">
    <subcellularLocation>
        <location evidence="1">Cytoplasm</location>
    </subcellularLocation>
</comment>
<evidence type="ECO:0000256" key="5">
    <source>
        <dbReference type="ARBA" id="ARBA00023163"/>
    </source>
</evidence>
<protein>
    <submittedName>
        <fullName evidence="7">Cu(I)-responsive transcriptional regulator</fullName>
    </submittedName>
</protein>
<dbReference type="InterPro" id="IPR000551">
    <property type="entry name" value="MerR-type_HTH_dom"/>
</dbReference>
<dbReference type="KEGG" id="ope:PU634_15980"/>
<dbReference type="InterPro" id="IPR011789">
    <property type="entry name" value="CueR"/>
</dbReference>
<dbReference type="GO" id="GO:0003677">
    <property type="term" value="F:DNA binding"/>
    <property type="evidence" value="ECO:0007669"/>
    <property type="project" value="UniProtKB-KW"/>
</dbReference>
<evidence type="ECO:0000313" key="8">
    <source>
        <dbReference type="Proteomes" id="UP001223802"/>
    </source>
</evidence>
<dbReference type="GO" id="GO:0045893">
    <property type="term" value="P:positive regulation of DNA-templated transcription"/>
    <property type="evidence" value="ECO:0007669"/>
    <property type="project" value="InterPro"/>
</dbReference>
<dbReference type="AlphaFoldDB" id="A0AA50KP85"/>
<dbReference type="GO" id="GO:0005737">
    <property type="term" value="C:cytoplasm"/>
    <property type="evidence" value="ECO:0007669"/>
    <property type="project" value="UniProtKB-SubCell"/>
</dbReference>
<dbReference type="RefSeq" id="WP_306761813.1">
    <property type="nucleotide sequence ID" value="NZ_CP118224.1"/>
</dbReference>
<dbReference type="PROSITE" id="PS50937">
    <property type="entry name" value="HTH_MERR_2"/>
    <property type="match status" value="1"/>
</dbReference>
<keyword evidence="3" id="KW-0805">Transcription regulation</keyword>
<dbReference type="PRINTS" id="PR00040">
    <property type="entry name" value="HTHMERR"/>
</dbReference>
<dbReference type="SUPFAM" id="SSF46955">
    <property type="entry name" value="Putative DNA-binding domain"/>
    <property type="match status" value="1"/>
</dbReference>
<keyword evidence="5" id="KW-0804">Transcription</keyword>
<dbReference type="Pfam" id="PF13411">
    <property type="entry name" value="MerR_1"/>
    <property type="match status" value="1"/>
</dbReference>
<keyword evidence="2" id="KW-0963">Cytoplasm</keyword>
<organism evidence="7 8">
    <name type="scientific">Oceanimonas pelagia</name>
    <dbReference type="NCBI Taxonomy" id="3028314"/>
    <lineage>
        <taxon>Bacteria</taxon>
        <taxon>Pseudomonadati</taxon>
        <taxon>Pseudomonadota</taxon>
        <taxon>Gammaproteobacteria</taxon>
        <taxon>Aeromonadales</taxon>
        <taxon>Aeromonadaceae</taxon>
        <taxon>Oceanimonas</taxon>
    </lineage>
</organism>